<comment type="caution">
    <text evidence="2">The sequence shown here is derived from an EMBL/GenBank/DDBJ whole genome shotgun (WGS) entry which is preliminary data.</text>
</comment>
<gene>
    <name evidence="2" type="ORF">DD238_005338</name>
</gene>
<dbReference type="Proteomes" id="UP000282087">
    <property type="component" value="Unassembled WGS sequence"/>
</dbReference>
<feature type="region of interest" description="Disordered" evidence="1">
    <location>
        <begin position="249"/>
        <end position="268"/>
    </location>
</feature>
<accession>A0A3M6VFL5</accession>
<keyword evidence="3" id="KW-1185">Reference proteome</keyword>
<feature type="compositionally biased region" description="Polar residues" evidence="1">
    <location>
        <begin position="254"/>
        <end position="268"/>
    </location>
</feature>
<proteinExistence type="predicted"/>
<name>A0A3M6VFL5_9STRA</name>
<dbReference type="EMBL" id="QLLG01000247">
    <property type="protein sequence ID" value="RMX65449.1"/>
    <property type="molecule type" value="Genomic_DNA"/>
</dbReference>
<dbReference type="VEuPathDB" id="FungiDB:DD237_004360"/>
<evidence type="ECO:0000313" key="3">
    <source>
        <dbReference type="Proteomes" id="UP000282087"/>
    </source>
</evidence>
<sequence>MQPLNSEELTQKTFTANVNPNIRKRRAYVKKEKGKKKRHVKGDIVTPSETRVTLKSEPRIKSLKIIPATIRSPGPYRGKCLYQSRKCENERAVKRNGQPHNLCEGHRLKQNQHQRKFDAKKFIWKRHRENESDDDVNGNGDKFQSHQNDEPVVKRHRVMANQEEETEVSTVMTDSQHTTPMVAPMKGNNPSTYAAGFTPMSPPIMTKLPLLQSSRRPILPTPQEILYGSVSPGTSPESYLRGHVELSGYRSKADGQQSSRGSHHSNVPAQQVTGYTHSELLAASILVQPQSYAFRTALSTPTSHKSGFFTARPGLGAMTKPPRMLLPSLLDPPSAALSASSCHRVSGMLSSTAQRFASVAVNPAASVSFFSTRSEGKALPPLMSFGRQQSPASPLLISKQSSK</sequence>
<feature type="region of interest" description="Disordered" evidence="1">
    <location>
        <begin position="381"/>
        <end position="403"/>
    </location>
</feature>
<reference evidence="2 3" key="1">
    <citation type="submission" date="2018-06" db="EMBL/GenBank/DDBJ databases">
        <title>Comparative genomics of downy mildews reveals potential adaptations to biotrophy.</title>
        <authorList>
            <person name="Fletcher K."/>
            <person name="Klosterman S.J."/>
            <person name="Derevnina L."/>
            <person name="Martin F."/>
            <person name="Koike S."/>
            <person name="Reyes Chin-Wo S."/>
            <person name="Mou B."/>
            <person name="Michelmore R."/>
        </authorList>
    </citation>
    <scope>NUCLEOTIDE SEQUENCE [LARGE SCALE GENOMIC DNA]</scope>
    <source>
        <strain evidence="2 3">R14</strain>
    </source>
</reference>
<dbReference type="AlphaFoldDB" id="A0A3M6VFL5"/>
<evidence type="ECO:0000256" key="1">
    <source>
        <dbReference type="SAM" id="MobiDB-lite"/>
    </source>
</evidence>
<organism evidence="2 3">
    <name type="scientific">Peronospora effusa</name>
    <dbReference type="NCBI Taxonomy" id="542832"/>
    <lineage>
        <taxon>Eukaryota</taxon>
        <taxon>Sar</taxon>
        <taxon>Stramenopiles</taxon>
        <taxon>Oomycota</taxon>
        <taxon>Peronosporomycetes</taxon>
        <taxon>Peronosporales</taxon>
        <taxon>Peronosporaceae</taxon>
        <taxon>Peronospora</taxon>
    </lineage>
</organism>
<protein>
    <submittedName>
        <fullName evidence="2">Uncharacterized protein</fullName>
    </submittedName>
</protein>
<feature type="compositionally biased region" description="Polar residues" evidence="1">
    <location>
        <begin position="386"/>
        <end position="403"/>
    </location>
</feature>
<evidence type="ECO:0000313" key="2">
    <source>
        <dbReference type="EMBL" id="RMX65449.1"/>
    </source>
</evidence>